<comment type="caution">
    <text evidence="2">The sequence shown here is derived from an EMBL/GenBank/DDBJ whole genome shotgun (WGS) entry which is preliminary data.</text>
</comment>
<dbReference type="RefSeq" id="WP_150864986.1">
    <property type="nucleotide sequence ID" value="NZ_VYXP01000008.1"/>
</dbReference>
<gene>
    <name evidence="2" type="ORF">F3N42_13365</name>
</gene>
<dbReference type="Gene3D" id="1.10.260.40">
    <property type="entry name" value="lambda repressor-like DNA-binding domains"/>
    <property type="match status" value="1"/>
</dbReference>
<accession>A0A5N0T682</accession>
<feature type="domain" description="HTH cro/C1-type" evidence="1">
    <location>
        <begin position="70"/>
        <end position="126"/>
    </location>
</feature>
<dbReference type="AlphaFoldDB" id="A0A5N0T682"/>
<dbReference type="Pfam" id="PF01381">
    <property type="entry name" value="HTH_3"/>
    <property type="match status" value="1"/>
</dbReference>
<dbReference type="EMBL" id="VYXP01000008">
    <property type="protein sequence ID" value="KAA9130321.1"/>
    <property type="molecule type" value="Genomic_DNA"/>
</dbReference>
<dbReference type="InterPro" id="IPR010982">
    <property type="entry name" value="Lambda_DNA-bd_dom_sf"/>
</dbReference>
<dbReference type="InterPro" id="IPR001387">
    <property type="entry name" value="Cro/C1-type_HTH"/>
</dbReference>
<name>A0A5N0T682_9GAMM</name>
<dbReference type="PROSITE" id="PS50943">
    <property type="entry name" value="HTH_CROC1"/>
    <property type="match status" value="1"/>
</dbReference>
<dbReference type="CDD" id="cd00093">
    <property type="entry name" value="HTH_XRE"/>
    <property type="match status" value="1"/>
</dbReference>
<keyword evidence="3" id="KW-1185">Reference proteome</keyword>
<dbReference type="SUPFAM" id="SSF47413">
    <property type="entry name" value="lambda repressor-like DNA-binding domains"/>
    <property type="match status" value="1"/>
</dbReference>
<dbReference type="Proteomes" id="UP000325372">
    <property type="component" value="Unassembled WGS sequence"/>
</dbReference>
<sequence>MNAVVSYFTTPNGDEMAMLPRAELERLTALAEEAEDIRAFDEATAALDSGEDELLPADFVERLLNAHSPLREWRKHRGMTQAALAKASGVRQATISTLESRGANSEPAYKTVRALAGALGVDPEDLI</sequence>
<evidence type="ECO:0000259" key="1">
    <source>
        <dbReference type="PROSITE" id="PS50943"/>
    </source>
</evidence>
<evidence type="ECO:0000313" key="2">
    <source>
        <dbReference type="EMBL" id="KAA9130321.1"/>
    </source>
</evidence>
<proteinExistence type="predicted"/>
<organism evidence="2 3">
    <name type="scientific">Marinihelvus fidelis</name>
    <dbReference type="NCBI Taxonomy" id="2613842"/>
    <lineage>
        <taxon>Bacteria</taxon>
        <taxon>Pseudomonadati</taxon>
        <taxon>Pseudomonadota</taxon>
        <taxon>Gammaproteobacteria</taxon>
        <taxon>Chromatiales</taxon>
        <taxon>Wenzhouxiangellaceae</taxon>
        <taxon>Marinihelvus</taxon>
    </lineage>
</organism>
<evidence type="ECO:0000313" key="3">
    <source>
        <dbReference type="Proteomes" id="UP000325372"/>
    </source>
</evidence>
<protein>
    <submittedName>
        <fullName evidence="2">Helix-turn-helix transcriptional regulator</fullName>
    </submittedName>
</protein>
<dbReference type="SMART" id="SM00530">
    <property type="entry name" value="HTH_XRE"/>
    <property type="match status" value="1"/>
</dbReference>
<dbReference type="GO" id="GO:0003677">
    <property type="term" value="F:DNA binding"/>
    <property type="evidence" value="ECO:0007669"/>
    <property type="project" value="InterPro"/>
</dbReference>
<reference evidence="2 3" key="1">
    <citation type="submission" date="2019-09" db="EMBL/GenBank/DDBJ databases">
        <title>Wenzhouxiangella sp. Genome sequencing and assembly.</title>
        <authorList>
            <person name="Zhang R."/>
        </authorList>
    </citation>
    <scope>NUCLEOTIDE SEQUENCE [LARGE SCALE GENOMIC DNA]</scope>
    <source>
        <strain evidence="2 3">W260</strain>
    </source>
</reference>